<dbReference type="EMBL" id="JARBWL010000002">
    <property type="protein sequence ID" value="MDI2593918.1"/>
    <property type="molecule type" value="Genomic_DNA"/>
</dbReference>
<comment type="caution">
    <text evidence="2">The sequence shown here is derived from an EMBL/GenBank/DDBJ whole genome shotgun (WGS) entry which is preliminary data.</text>
</comment>
<feature type="chain" id="PRO_5045133077" evidence="1">
    <location>
        <begin position="20"/>
        <end position="203"/>
    </location>
</feature>
<evidence type="ECO:0000256" key="1">
    <source>
        <dbReference type="SAM" id="SignalP"/>
    </source>
</evidence>
<sequence length="203" mass="20846">MKRLVPAVLASVLTSSVWAASTTDLNVTGTITPSSCQPLLSSGGSVDLGKIAAADLKPDQHTALPTQALRLSVRCEGAILFAMNMIDNRPGTSPVESLHGLGMTSNNEKLGSAAFGLMNPVADTVPVRAIFSLNGGSTWVAASYLGHAALTAVASMDGALTPIAVQNLDADLSVATNIAPADGLTLIDQEPIDGHVTLQLKYL</sequence>
<evidence type="ECO:0000313" key="3">
    <source>
        <dbReference type="Proteomes" id="UP001159100"/>
    </source>
</evidence>
<dbReference type="InterPro" id="IPR010546">
    <property type="entry name" value="DUF1120"/>
</dbReference>
<accession>A0ABT6QSN6</accession>
<organism evidence="2 3">
    <name type="scientific">Pseudomonas fungipugnans</name>
    <dbReference type="NCBI Taxonomy" id="3024217"/>
    <lineage>
        <taxon>Bacteria</taxon>
        <taxon>Pseudomonadati</taxon>
        <taxon>Pseudomonadota</taxon>
        <taxon>Gammaproteobacteria</taxon>
        <taxon>Pseudomonadales</taxon>
        <taxon>Pseudomonadaceae</taxon>
        <taxon>Pseudomonas</taxon>
    </lineage>
</organism>
<dbReference type="RefSeq" id="WP_259499627.1">
    <property type="nucleotide sequence ID" value="NZ_JARBWL010000002.1"/>
</dbReference>
<proteinExistence type="predicted"/>
<name>A0ABT6QSN6_9PSED</name>
<keyword evidence="1" id="KW-0732">Signal</keyword>
<feature type="signal peptide" evidence="1">
    <location>
        <begin position="1"/>
        <end position="19"/>
    </location>
</feature>
<reference evidence="2 3" key="1">
    <citation type="submission" date="2023-02" db="EMBL/GenBank/DDBJ databases">
        <title>Pseudomonas chrutzelriedensis sp. nov., a potently antifungal strain isolated from moss.</title>
        <authorList>
            <person name="Schnyder A."/>
            <person name="Kalawong R."/>
            <person name="Eberl L."/>
            <person name="Agnoli K."/>
        </authorList>
    </citation>
    <scope>NUCLEOTIDE SEQUENCE [LARGE SCALE GENOMIC DNA]</scope>
    <source>
        <strain evidence="2 3">681</strain>
    </source>
</reference>
<keyword evidence="3" id="KW-1185">Reference proteome</keyword>
<evidence type="ECO:0000313" key="2">
    <source>
        <dbReference type="EMBL" id="MDI2593918.1"/>
    </source>
</evidence>
<gene>
    <name evidence="2" type="ORF">POF45_21180</name>
</gene>
<dbReference type="Pfam" id="PF06551">
    <property type="entry name" value="DUF1120"/>
    <property type="match status" value="1"/>
</dbReference>
<dbReference type="Proteomes" id="UP001159100">
    <property type="component" value="Unassembled WGS sequence"/>
</dbReference>
<protein>
    <submittedName>
        <fullName evidence="2">DUF1120 domain-containing protein</fullName>
    </submittedName>
</protein>